<keyword evidence="5 6" id="KW-0472">Membrane</keyword>
<reference evidence="8" key="1">
    <citation type="submission" date="2020-06" db="EMBL/GenBank/DDBJ databases">
        <title>WGS assembly of Ceratodon purpureus strain R40.</title>
        <authorList>
            <person name="Carey S.B."/>
            <person name="Jenkins J."/>
            <person name="Shu S."/>
            <person name="Lovell J.T."/>
            <person name="Sreedasyam A."/>
            <person name="Maumus F."/>
            <person name="Tiley G.P."/>
            <person name="Fernandez-Pozo N."/>
            <person name="Barry K."/>
            <person name="Chen C."/>
            <person name="Wang M."/>
            <person name="Lipzen A."/>
            <person name="Daum C."/>
            <person name="Saski C.A."/>
            <person name="Payton A.C."/>
            <person name="Mcbreen J.C."/>
            <person name="Conrad R.E."/>
            <person name="Kollar L.M."/>
            <person name="Olsson S."/>
            <person name="Huttunen S."/>
            <person name="Landis J.B."/>
            <person name="Wickett N.J."/>
            <person name="Johnson M.G."/>
            <person name="Rensing S.A."/>
            <person name="Grimwood J."/>
            <person name="Schmutz J."/>
            <person name="Mcdaniel S.F."/>
        </authorList>
    </citation>
    <scope>NUCLEOTIDE SEQUENCE</scope>
    <source>
        <strain evidence="8">R40</strain>
    </source>
</reference>
<evidence type="ECO:0000256" key="2">
    <source>
        <dbReference type="ARBA" id="ARBA00022448"/>
    </source>
</evidence>
<sequence length="442" mass="48063">MREEWGGETAGRKMGQRRRTEFSLAACSVGTTAGGLHRPAVLLQMQKLFVEHVSQSTGSVMYATSERRNGAPAGVASVATAMTSSPSPEFELGRLVPSEAEFREVLGFVKQLDEEEEQPVKERKKGKKIVFKGFQFKVANASLRRLLSGAIAGAVSRTAVAPLETIRTNLMVGTSGSNSVAGMFHTIMERDGWRGLFRGNGVNVLRVAPSKAIELLVFDSVKTFLAPKNGEQSSLPVSSSIVAGATAGVCSTLTTYPLELLKTRLTVEHGMYDNLLHAMVKICKEEGPIELYRGLLPSLIGVIPYAAINYCSYDSLRKTYKRIAKREDIGNIETLLMGSISGCIASTASFPLEVARKHMQVSSIGGRQVYRNVFHVLSSIVKEQGPGGLYRGLGASYIKIIPAAGISFMCYEACKRVLVEEQEKVKAKVVEHEELLAEEIKP</sequence>
<feature type="repeat" description="Solcar" evidence="6">
    <location>
        <begin position="140"/>
        <end position="224"/>
    </location>
</feature>
<feature type="repeat" description="Solcar" evidence="6">
    <location>
        <begin position="329"/>
        <end position="417"/>
    </location>
</feature>
<protein>
    <submittedName>
        <fullName evidence="8">Uncharacterized protein</fullName>
    </submittedName>
</protein>
<evidence type="ECO:0000256" key="6">
    <source>
        <dbReference type="PROSITE-ProRule" id="PRU00282"/>
    </source>
</evidence>
<comment type="similarity">
    <text evidence="7">Belongs to the mitochondrial carrier (TC 2.A.29) family.</text>
</comment>
<evidence type="ECO:0000313" key="8">
    <source>
        <dbReference type="EMBL" id="KAG0561741.1"/>
    </source>
</evidence>
<comment type="caution">
    <text evidence="8">The sequence shown here is derived from an EMBL/GenBank/DDBJ whole genome shotgun (WGS) entry which is preliminary data.</text>
</comment>
<organism evidence="8 9">
    <name type="scientific">Ceratodon purpureus</name>
    <name type="common">Fire moss</name>
    <name type="synonym">Dicranum purpureum</name>
    <dbReference type="NCBI Taxonomy" id="3225"/>
    <lineage>
        <taxon>Eukaryota</taxon>
        <taxon>Viridiplantae</taxon>
        <taxon>Streptophyta</taxon>
        <taxon>Embryophyta</taxon>
        <taxon>Bryophyta</taxon>
        <taxon>Bryophytina</taxon>
        <taxon>Bryopsida</taxon>
        <taxon>Dicranidae</taxon>
        <taxon>Pseudoditrichales</taxon>
        <taxon>Ditrichaceae</taxon>
        <taxon>Ceratodon</taxon>
    </lineage>
</organism>
<name>A0A8T0GQ61_CERPU</name>
<dbReference type="EMBL" id="CM026430">
    <property type="protein sequence ID" value="KAG0561741.1"/>
    <property type="molecule type" value="Genomic_DNA"/>
</dbReference>
<comment type="subcellular location">
    <subcellularLocation>
        <location evidence="1">Membrane</location>
        <topology evidence="1">Multi-pass membrane protein</topology>
    </subcellularLocation>
</comment>
<dbReference type="GO" id="GO:0016020">
    <property type="term" value="C:membrane"/>
    <property type="evidence" value="ECO:0007669"/>
    <property type="project" value="UniProtKB-SubCell"/>
</dbReference>
<proteinExistence type="inferred from homology"/>
<dbReference type="SUPFAM" id="SSF103506">
    <property type="entry name" value="Mitochondrial carrier"/>
    <property type="match status" value="1"/>
</dbReference>
<dbReference type="PROSITE" id="PS50920">
    <property type="entry name" value="SOLCAR"/>
    <property type="match status" value="3"/>
</dbReference>
<dbReference type="InterPro" id="IPR002067">
    <property type="entry name" value="MCP"/>
</dbReference>
<evidence type="ECO:0000256" key="1">
    <source>
        <dbReference type="ARBA" id="ARBA00004141"/>
    </source>
</evidence>
<dbReference type="AlphaFoldDB" id="A0A8T0GQ61"/>
<evidence type="ECO:0000256" key="7">
    <source>
        <dbReference type="RuleBase" id="RU000488"/>
    </source>
</evidence>
<dbReference type="GO" id="GO:0055085">
    <property type="term" value="P:transmembrane transport"/>
    <property type="evidence" value="ECO:0007669"/>
    <property type="project" value="InterPro"/>
</dbReference>
<dbReference type="Pfam" id="PF00153">
    <property type="entry name" value="Mito_carr"/>
    <property type="match status" value="3"/>
</dbReference>
<dbReference type="InterPro" id="IPR023395">
    <property type="entry name" value="MCP_dom_sf"/>
</dbReference>
<keyword evidence="9" id="KW-1185">Reference proteome</keyword>
<feature type="repeat" description="Solcar" evidence="6">
    <location>
        <begin position="235"/>
        <end position="319"/>
    </location>
</feature>
<dbReference type="Proteomes" id="UP000822688">
    <property type="component" value="Chromosome 9"/>
</dbReference>
<dbReference type="PRINTS" id="PR00926">
    <property type="entry name" value="MITOCARRIER"/>
</dbReference>
<evidence type="ECO:0000313" key="9">
    <source>
        <dbReference type="Proteomes" id="UP000822688"/>
    </source>
</evidence>
<keyword evidence="2 7" id="KW-0813">Transport</keyword>
<evidence type="ECO:0000256" key="5">
    <source>
        <dbReference type="ARBA" id="ARBA00023136"/>
    </source>
</evidence>
<gene>
    <name evidence="8" type="ORF">KC19_9G087700</name>
</gene>
<dbReference type="InterPro" id="IPR018108">
    <property type="entry name" value="MCP_transmembrane"/>
</dbReference>
<dbReference type="PANTHER" id="PTHR24089">
    <property type="entry name" value="SOLUTE CARRIER FAMILY 25"/>
    <property type="match status" value="1"/>
</dbReference>
<keyword evidence="4" id="KW-0677">Repeat</keyword>
<dbReference type="Gene3D" id="1.50.40.10">
    <property type="entry name" value="Mitochondrial carrier domain"/>
    <property type="match status" value="1"/>
</dbReference>
<evidence type="ECO:0000256" key="4">
    <source>
        <dbReference type="ARBA" id="ARBA00022737"/>
    </source>
</evidence>
<accession>A0A8T0GQ61</accession>
<evidence type="ECO:0000256" key="3">
    <source>
        <dbReference type="ARBA" id="ARBA00022692"/>
    </source>
</evidence>
<keyword evidence="3 6" id="KW-0812">Transmembrane</keyword>